<evidence type="ECO:0000313" key="10">
    <source>
        <dbReference type="Proteomes" id="UP000176221"/>
    </source>
</evidence>
<keyword evidence="7" id="KW-1133">Transmembrane helix</keyword>
<evidence type="ECO:0000256" key="1">
    <source>
        <dbReference type="ARBA" id="ARBA00022722"/>
    </source>
</evidence>
<dbReference type="GO" id="GO:0004521">
    <property type="term" value="F:RNA endonuclease activity"/>
    <property type="evidence" value="ECO:0007669"/>
    <property type="project" value="InterPro"/>
</dbReference>
<dbReference type="InterPro" id="IPR048846">
    <property type="entry name" value="PaaX-like_central"/>
</dbReference>
<keyword evidence="4" id="KW-0378">Hydrolase</keyword>
<dbReference type="AlphaFoldDB" id="A0A1G2NFX4"/>
<dbReference type="EMBL" id="MHRX01000002">
    <property type="protein sequence ID" value="OHA34988.1"/>
    <property type="molecule type" value="Genomic_DNA"/>
</dbReference>
<keyword evidence="3 9" id="KW-0255">Endonuclease</keyword>
<keyword evidence="7" id="KW-0472">Membrane</keyword>
<dbReference type="GO" id="GO:0006351">
    <property type="term" value="P:DNA-templated transcription"/>
    <property type="evidence" value="ECO:0007669"/>
    <property type="project" value="TreeGrafter"/>
</dbReference>
<evidence type="ECO:0000313" key="9">
    <source>
        <dbReference type="EMBL" id="OHA34988.1"/>
    </source>
</evidence>
<feature type="domain" description="Transcriptional repressor PaaX-like central Cas2-like" evidence="8">
    <location>
        <begin position="115"/>
        <end position="189"/>
    </location>
</feature>
<evidence type="ECO:0000256" key="5">
    <source>
        <dbReference type="ARBA" id="ARBA00022842"/>
    </source>
</evidence>
<feature type="transmembrane region" description="Helical" evidence="7">
    <location>
        <begin position="28"/>
        <end position="50"/>
    </location>
</feature>
<reference evidence="9 10" key="1">
    <citation type="journal article" date="2016" name="Nat. Commun.">
        <title>Thousands of microbial genomes shed light on interconnected biogeochemical processes in an aquifer system.</title>
        <authorList>
            <person name="Anantharaman K."/>
            <person name="Brown C.T."/>
            <person name="Hug L.A."/>
            <person name="Sharon I."/>
            <person name="Castelle C.J."/>
            <person name="Probst A.J."/>
            <person name="Thomas B.C."/>
            <person name="Singh A."/>
            <person name="Wilkins M.J."/>
            <person name="Karaoz U."/>
            <person name="Brodie E.L."/>
            <person name="Williams K.H."/>
            <person name="Hubbard S.S."/>
            <person name="Banfield J.F."/>
        </authorList>
    </citation>
    <scope>NUCLEOTIDE SEQUENCE [LARGE SCALE GENOMIC DNA]</scope>
</reference>
<name>A0A1G2NFX4_9BACT</name>
<gene>
    <name evidence="9" type="ORF">A2928_03365</name>
</gene>
<dbReference type="PANTHER" id="PTHR30319:SF1">
    <property type="entry name" value="TRANSCRIPTIONAL REPRESSOR PAAX"/>
    <property type="match status" value="1"/>
</dbReference>
<accession>A0A1G2NFX4</accession>
<evidence type="ECO:0000256" key="4">
    <source>
        <dbReference type="ARBA" id="ARBA00022801"/>
    </source>
</evidence>
<organism evidence="9 10">
    <name type="scientific">Candidatus Taylorbacteria bacterium RIFCSPLOWO2_01_FULL_45_15b</name>
    <dbReference type="NCBI Taxonomy" id="1802319"/>
    <lineage>
        <taxon>Bacteria</taxon>
        <taxon>Candidatus Tayloriibacteriota</taxon>
    </lineage>
</organism>
<keyword evidence="1" id="KW-0540">Nuclease</keyword>
<evidence type="ECO:0000256" key="2">
    <source>
        <dbReference type="ARBA" id="ARBA00022723"/>
    </source>
</evidence>
<keyword evidence="7" id="KW-0812">Transmembrane</keyword>
<dbReference type="InterPro" id="IPR021127">
    <property type="entry name" value="CRISPR_associated_Cas2"/>
</dbReference>
<sequence>MAIDKINLSKLEEREKIIVRLSKIQHGLILAAGFGLLAGFAIAPGSARLIKSLKILSFLKNFNSSKMARARNNLLKKGILRRVEEQGKITIRLSEQGNRIFETLPQYLAVTHAKKRWDNKWRVVIFDIQEKYKRSRDKLRIKLKQLGLYRLQDSVWVYPHPLEDILVLLKSEFRLGSSTLYIIADQIEQDRHLKKFFAIEDK</sequence>
<dbReference type="Gene3D" id="3.30.70.2650">
    <property type="match status" value="1"/>
</dbReference>
<comment type="caution">
    <text evidence="9">The sequence shown here is derived from an EMBL/GenBank/DDBJ whole genome shotgun (WGS) entry which is preliminary data.</text>
</comment>
<keyword evidence="2" id="KW-0479">Metal-binding</keyword>
<dbReference type="Proteomes" id="UP000176221">
    <property type="component" value="Unassembled WGS sequence"/>
</dbReference>
<dbReference type="NCBIfam" id="TIGR01573">
    <property type="entry name" value="cas2"/>
    <property type="match status" value="1"/>
</dbReference>
<dbReference type="STRING" id="1802319.A2928_03365"/>
<keyword evidence="5" id="KW-0460">Magnesium</keyword>
<keyword evidence="6" id="KW-0051">Antiviral defense</keyword>
<protein>
    <submittedName>
        <fullName evidence="9">CRISPR-associated endonuclease Cas2</fullName>
    </submittedName>
</protein>
<dbReference type="PANTHER" id="PTHR30319">
    <property type="entry name" value="PHENYLACETIC ACID REGULATOR-RELATED TRANSCRIPTIONAL REPRESSOR"/>
    <property type="match status" value="1"/>
</dbReference>
<proteinExistence type="predicted"/>
<evidence type="ECO:0000256" key="3">
    <source>
        <dbReference type="ARBA" id="ARBA00022759"/>
    </source>
</evidence>
<evidence type="ECO:0000256" key="6">
    <source>
        <dbReference type="ARBA" id="ARBA00023118"/>
    </source>
</evidence>
<evidence type="ECO:0000256" key="7">
    <source>
        <dbReference type="SAM" id="Phobius"/>
    </source>
</evidence>
<dbReference type="Pfam" id="PF20803">
    <property type="entry name" value="PaaX_M"/>
    <property type="match status" value="1"/>
</dbReference>
<evidence type="ECO:0000259" key="8">
    <source>
        <dbReference type="Pfam" id="PF20803"/>
    </source>
</evidence>
<dbReference type="GO" id="GO:0043571">
    <property type="term" value="P:maintenance of CRISPR repeat elements"/>
    <property type="evidence" value="ECO:0007669"/>
    <property type="project" value="InterPro"/>
</dbReference>